<protein>
    <submittedName>
        <fullName evidence="1">Uncharacterized protein</fullName>
    </submittedName>
</protein>
<dbReference type="EMBL" id="KQ087053">
    <property type="protein sequence ID" value="KLO03774.1"/>
    <property type="molecule type" value="Genomic_DNA"/>
</dbReference>
<dbReference type="Proteomes" id="UP000053477">
    <property type="component" value="Unassembled WGS sequence"/>
</dbReference>
<organism evidence="1 2">
    <name type="scientific">Schizopora paradoxa</name>
    <dbReference type="NCBI Taxonomy" id="27342"/>
    <lineage>
        <taxon>Eukaryota</taxon>
        <taxon>Fungi</taxon>
        <taxon>Dikarya</taxon>
        <taxon>Basidiomycota</taxon>
        <taxon>Agaricomycotina</taxon>
        <taxon>Agaricomycetes</taxon>
        <taxon>Hymenochaetales</taxon>
        <taxon>Schizoporaceae</taxon>
        <taxon>Schizopora</taxon>
    </lineage>
</organism>
<gene>
    <name evidence="1" type="ORF">SCHPADRAFT_766928</name>
</gene>
<evidence type="ECO:0000313" key="1">
    <source>
        <dbReference type="EMBL" id="KLO03774.1"/>
    </source>
</evidence>
<sequence length="130" mass="14447">MRRRHVSNVRAHDAVRRRFDATYRTLASVAAALYSMLSCRPFPTPPSHHLVAAAALQRAVDADATYRTQARVSRRPRCRYAVHSSLLTAASVDATYRTPASWMTSWMRSPAAVSQPSLRDGGIHRKLSAS</sequence>
<accession>A0A0H2QWT3</accession>
<dbReference type="AlphaFoldDB" id="A0A0H2QWT3"/>
<reference evidence="1 2" key="1">
    <citation type="submission" date="2015-04" db="EMBL/GenBank/DDBJ databases">
        <title>Complete genome sequence of Schizopora paradoxa KUC8140, a cosmopolitan wood degrader in East Asia.</title>
        <authorList>
            <consortium name="DOE Joint Genome Institute"/>
            <person name="Min B."/>
            <person name="Park H."/>
            <person name="Jang Y."/>
            <person name="Kim J.-J."/>
            <person name="Kim K.H."/>
            <person name="Pangilinan J."/>
            <person name="Lipzen A."/>
            <person name="Riley R."/>
            <person name="Grigoriev I.V."/>
            <person name="Spatafora J.W."/>
            <person name="Choi I.-G."/>
        </authorList>
    </citation>
    <scope>NUCLEOTIDE SEQUENCE [LARGE SCALE GENOMIC DNA]</scope>
    <source>
        <strain evidence="1 2">KUC8140</strain>
    </source>
</reference>
<evidence type="ECO:0000313" key="2">
    <source>
        <dbReference type="Proteomes" id="UP000053477"/>
    </source>
</evidence>
<keyword evidence="2" id="KW-1185">Reference proteome</keyword>
<proteinExistence type="predicted"/>
<dbReference type="InParanoid" id="A0A0H2QWT3"/>
<name>A0A0H2QWT3_9AGAM</name>